<dbReference type="EMBL" id="CAADFN010000195">
    <property type="protein sequence ID" value="VFK24812.1"/>
    <property type="molecule type" value="Genomic_DNA"/>
</dbReference>
<protein>
    <submittedName>
        <fullName evidence="1">Uncharacterized protein</fullName>
    </submittedName>
</protein>
<reference evidence="1" key="1">
    <citation type="submission" date="2019-02" db="EMBL/GenBank/DDBJ databases">
        <authorList>
            <person name="Gruber-Vodicka R. H."/>
            <person name="Seah K. B. B."/>
        </authorList>
    </citation>
    <scope>NUCLEOTIDE SEQUENCE</scope>
    <source>
        <strain evidence="1">BECK_BY7</strain>
    </source>
</reference>
<dbReference type="AlphaFoldDB" id="A0A450X688"/>
<proteinExistence type="predicted"/>
<gene>
    <name evidence="1" type="ORF">BECKLFY1418C_GA0070996_11952</name>
</gene>
<sequence length="104" mass="11727">MSRNIPISIPCERFEVDVVLCPDESLSPIERLVIRAIMEGENDLNGLASLFGLGRRIMLDLVLDLWRSDYLYLNIPNGTVHVVDNIRKKIDASSKKSVGEIIVF</sequence>
<name>A0A450X688_9GAMM</name>
<organism evidence="1">
    <name type="scientific">Candidatus Kentrum sp. LFY</name>
    <dbReference type="NCBI Taxonomy" id="2126342"/>
    <lineage>
        <taxon>Bacteria</taxon>
        <taxon>Pseudomonadati</taxon>
        <taxon>Pseudomonadota</taxon>
        <taxon>Gammaproteobacteria</taxon>
        <taxon>Candidatus Kentrum</taxon>
    </lineage>
</organism>
<accession>A0A450X688</accession>
<evidence type="ECO:0000313" key="1">
    <source>
        <dbReference type="EMBL" id="VFK24812.1"/>
    </source>
</evidence>